<dbReference type="Gene3D" id="1.25.40.10">
    <property type="entry name" value="Tetratricopeptide repeat domain"/>
    <property type="match status" value="3"/>
</dbReference>
<dbReference type="Pfam" id="PF13424">
    <property type="entry name" value="TPR_12"/>
    <property type="match status" value="2"/>
</dbReference>
<keyword evidence="7" id="KW-0802">TPR repeat</keyword>
<evidence type="ECO:0000256" key="3">
    <source>
        <dbReference type="ARBA" id="ARBA00022553"/>
    </source>
</evidence>
<evidence type="ECO:0000256" key="7">
    <source>
        <dbReference type="PROSITE-ProRule" id="PRU00339"/>
    </source>
</evidence>
<dbReference type="SUPFAM" id="SSF55874">
    <property type="entry name" value="ATPase domain of HSP90 chaperone/DNA topoisomerase II/histidine kinase"/>
    <property type="match status" value="1"/>
</dbReference>
<evidence type="ECO:0000313" key="11">
    <source>
        <dbReference type="Proteomes" id="UP000266183"/>
    </source>
</evidence>
<dbReference type="PROSITE" id="PS50109">
    <property type="entry name" value="HIS_KIN"/>
    <property type="match status" value="1"/>
</dbReference>
<keyword evidence="6" id="KW-0902">Two-component regulatory system</keyword>
<dbReference type="InterPro" id="IPR050736">
    <property type="entry name" value="Sensor_HK_Regulatory"/>
</dbReference>
<dbReference type="AlphaFoldDB" id="A0A385SYT7"/>
<keyword evidence="8" id="KW-0472">Membrane</keyword>
<gene>
    <name evidence="10" type="ORF">D4L85_33740</name>
</gene>
<protein>
    <recommendedName>
        <fullName evidence="2">histidine kinase</fullName>
        <ecNumber evidence="2">2.7.13.3</ecNumber>
    </recommendedName>
</protein>
<dbReference type="InterPro" id="IPR019734">
    <property type="entry name" value="TPR_rpt"/>
</dbReference>
<dbReference type="Pfam" id="PF02518">
    <property type="entry name" value="HATPase_c"/>
    <property type="match status" value="1"/>
</dbReference>
<evidence type="ECO:0000256" key="6">
    <source>
        <dbReference type="ARBA" id="ARBA00023012"/>
    </source>
</evidence>
<dbReference type="SMART" id="SM00388">
    <property type="entry name" value="HisKA"/>
    <property type="match status" value="1"/>
</dbReference>
<feature type="domain" description="Histidine kinase" evidence="9">
    <location>
        <begin position="484"/>
        <end position="702"/>
    </location>
</feature>
<keyword evidence="8" id="KW-0812">Transmembrane</keyword>
<organism evidence="10 11">
    <name type="scientific">Chryseolinea soli</name>
    <dbReference type="NCBI Taxonomy" id="2321403"/>
    <lineage>
        <taxon>Bacteria</taxon>
        <taxon>Pseudomonadati</taxon>
        <taxon>Bacteroidota</taxon>
        <taxon>Cytophagia</taxon>
        <taxon>Cytophagales</taxon>
        <taxon>Fulvivirgaceae</taxon>
        <taxon>Chryseolinea</taxon>
    </lineage>
</organism>
<evidence type="ECO:0000256" key="4">
    <source>
        <dbReference type="ARBA" id="ARBA00022679"/>
    </source>
</evidence>
<dbReference type="PANTHER" id="PTHR43711">
    <property type="entry name" value="TWO-COMPONENT HISTIDINE KINASE"/>
    <property type="match status" value="1"/>
</dbReference>
<keyword evidence="3" id="KW-0597">Phosphoprotein</keyword>
<dbReference type="SUPFAM" id="SSF48452">
    <property type="entry name" value="TPR-like"/>
    <property type="match status" value="2"/>
</dbReference>
<evidence type="ECO:0000256" key="2">
    <source>
        <dbReference type="ARBA" id="ARBA00012438"/>
    </source>
</evidence>
<evidence type="ECO:0000313" key="10">
    <source>
        <dbReference type="EMBL" id="AYB35245.1"/>
    </source>
</evidence>
<feature type="repeat" description="TPR" evidence="7">
    <location>
        <begin position="141"/>
        <end position="174"/>
    </location>
</feature>
<dbReference type="Gene3D" id="1.10.287.130">
    <property type="match status" value="1"/>
</dbReference>
<proteinExistence type="predicted"/>
<keyword evidence="8" id="KW-1133">Transmembrane helix</keyword>
<dbReference type="Proteomes" id="UP000266183">
    <property type="component" value="Chromosome"/>
</dbReference>
<dbReference type="Pfam" id="PF00512">
    <property type="entry name" value="HisKA"/>
    <property type="match status" value="1"/>
</dbReference>
<dbReference type="PROSITE" id="PS50005">
    <property type="entry name" value="TPR"/>
    <property type="match status" value="3"/>
</dbReference>
<dbReference type="PRINTS" id="PR00344">
    <property type="entry name" value="BCTRLSENSOR"/>
</dbReference>
<keyword evidence="11" id="KW-1185">Reference proteome</keyword>
<dbReference type="PANTHER" id="PTHR43711:SF31">
    <property type="entry name" value="HISTIDINE KINASE"/>
    <property type="match status" value="1"/>
</dbReference>
<comment type="catalytic activity">
    <reaction evidence="1">
        <text>ATP + protein L-histidine = ADP + protein N-phospho-L-histidine.</text>
        <dbReference type="EC" id="2.7.13.3"/>
    </reaction>
</comment>
<dbReference type="SMART" id="SM00387">
    <property type="entry name" value="HATPase_c"/>
    <property type="match status" value="1"/>
</dbReference>
<dbReference type="CDD" id="cd00075">
    <property type="entry name" value="HATPase"/>
    <property type="match status" value="1"/>
</dbReference>
<keyword evidence="5" id="KW-0418">Kinase</keyword>
<dbReference type="SMART" id="SM00028">
    <property type="entry name" value="TPR"/>
    <property type="match status" value="3"/>
</dbReference>
<dbReference type="InterPro" id="IPR036097">
    <property type="entry name" value="HisK_dim/P_sf"/>
</dbReference>
<sequence length="711" mass="80650">MLCLWRPGVAEIGFQEVVVRCCRRHNLSLYFYRIERAARIMTINAGLVKTSLHRLVQGSRMKYALGILALLVAPVAYSQEYLGDVDSLKRELGSLRMDTNRVLGLCDISSSYHSVNVDSSLHYAQQALALAKQLHYKNGMAWSYLLIGQTHSRRNQIAQAISCYQKSIDIADSVNNATILCRAFANIGWCMFDLEDYYRAIDYFKRALDFQSVLGDQDAYFITLKINIGQTYLANNRLPEAEKYLNMALAYDPKEIPNYGYLLNMLTALRLEQQQYARADSLLNATWNFIKPLPDKIDKADNRYYFAKLKLIKGDVQQAFHYAEEAYHHYVQIGSKSDMERICILLSTIESKRGRTQQALDYLLQSNVLRDSVHSSRAKYSEHLFNDREQTRRTLLQEKDKALLQAEKRNQQLLGIGLLFIFVSIIAGLLFFVRQRQQTYKKLLVLNEKLSALNGELVEKETAIANQNSLLLETIHSKDKLFAIIGHDLRSPLNSLMGLMDLLSHHDDALTPVERQQYLGDLNRSLKNLNNLTGNLLEWSFSQTNTIKYIPEVFDMGQALNESEELYRDLAQVKKITIVNENKTGLWVWAHPHSIKTVIRNLLSNAIKFTREGGEVMLHAELSEGFIKIAVIDNGVGIRDAILENLFKIGDKRSTPGTANEKGSGLGLLLCKEFVEKNGGTITVETAVGKGSAFYFTVPVASPAQIEDNFS</sequence>
<dbReference type="InterPro" id="IPR004358">
    <property type="entry name" value="Sig_transdc_His_kin-like_C"/>
</dbReference>
<dbReference type="GO" id="GO:0000155">
    <property type="term" value="F:phosphorelay sensor kinase activity"/>
    <property type="evidence" value="ECO:0007669"/>
    <property type="project" value="InterPro"/>
</dbReference>
<dbReference type="EC" id="2.7.13.3" evidence="2"/>
<feature type="repeat" description="TPR" evidence="7">
    <location>
        <begin position="222"/>
        <end position="255"/>
    </location>
</feature>
<dbReference type="EMBL" id="CP032382">
    <property type="protein sequence ID" value="AYB35245.1"/>
    <property type="molecule type" value="Genomic_DNA"/>
</dbReference>
<accession>A0A385SYT7</accession>
<reference evidence="11" key="1">
    <citation type="submission" date="2018-09" db="EMBL/GenBank/DDBJ databases">
        <title>Chryseolinea sp. KIS68-18 isolated from soil.</title>
        <authorList>
            <person name="Weon H.-Y."/>
            <person name="Kwon S.-W."/>
            <person name="Lee S.A."/>
        </authorList>
    </citation>
    <scope>NUCLEOTIDE SEQUENCE [LARGE SCALE GENOMIC DNA]</scope>
    <source>
        <strain evidence="11">KIS68-18</strain>
    </source>
</reference>
<dbReference type="InterPro" id="IPR036890">
    <property type="entry name" value="HATPase_C_sf"/>
</dbReference>
<dbReference type="SUPFAM" id="SSF47384">
    <property type="entry name" value="Homodimeric domain of signal transducing histidine kinase"/>
    <property type="match status" value="1"/>
</dbReference>
<dbReference type="InterPro" id="IPR003661">
    <property type="entry name" value="HisK_dim/P_dom"/>
</dbReference>
<keyword evidence="4" id="KW-0808">Transferase</keyword>
<feature type="repeat" description="TPR" evidence="7">
    <location>
        <begin position="181"/>
        <end position="214"/>
    </location>
</feature>
<dbReference type="KEGG" id="chk:D4L85_33740"/>
<evidence type="ECO:0000256" key="5">
    <source>
        <dbReference type="ARBA" id="ARBA00022777"/>
    </source>
</evidence>
<feature type="transmembrane region" description="Helical" evidence="8">
    <location>
        <begin position="413"/>
        <end position="433"/>
    </location>
</feature>
<dbReference type="InterPro" id="IPR011990">
    <property type="entry name" value="TPR-like_helical_dom_sf"/>
</dbReference>
<dbReference type="Gene3D" id="3.30.565.10">
    <property type="entry name" value="Histidine kinase-like ATPase, C-terminal domain"/>
    <property type="match status" value="1"/>
</dbReference>
<dbReference type="CDD" id="cd00082">
    <property type="entry name" value="HisKA"/>
    <property type="match status" value="1"/>
</dbReference>
<dbReference type="InterPro" id="IPR005467">
    <property type="entry name" value="His_kinase_dom"/>
</dbReference>
<dbReference type="InterPro" id="IPR003594">
    <property type="entry name" value="HATPase_dom"/>
</dbReference>
<evidence type="ECO:0000259" key="9">
    <source>
        <dbReference type="PROSITE" id="PS50109"/>
    </source>
</evidence>
<evidence type="ECO:0000256" key="1">
    <source>
        <dbReference type="ARBA" id="ARBA00000085"/>
    </source>
</evidence>
<name>A0A385SYT7_9BACT</name>
<evidence type="ECO:0000256" key="8">
    <source>
        <dbReference type="SAM" id="Phobius"/>
    </source>
</evidence>